<dbReference type="PANTHER" id="PTHR43649:SF31">
    <property type="entry name" value="SN-GLYCEROL-3-PHOSPHATE-BINDING PERIPLASMIC PROTEIN UGPB"/>
    <property type="match status" value="1"/>
</dbReference>
<dbReference type="PANTHER" id="PTHR43649">
    <property type="entry name" value="ARABINOSE-BINDING PROTEIN-RELATED"/>
    <property type="match status" value="1"/>
</dbReference>
<reference evidence="7 8" key="1">
    <citation type="submission" date="2020-12" db="EMBL/GenBank/DDBJ databases">
        <title>Microbacterium sp. HY060.</title>
        <authorList>
            <person name="Zhou J."/>
        </authorList>
    </citation>
    <scope>NUCLEOTIDE SEQUENCE [LARGE SCALE GENOMIC DNA]</scope>
    <source>
        <strain evidence="7 8">HY60</strain>
    </source>
</reference>
<dbReference type="CDD" id="cd13585">
    <property type="entry name" value="PBP2_TMBP_like"/>
    <property type="match status" value="1"/>
</dbReference>
<dbReference type="SUPFAM" id="SSF53850">
    <property type="entry name" value="Periplasmic binding protein-like II"/>
    <property type="match status" value="1"/>
</dbReference>
<proteinExistence type="inferred from homology"/>
<feature type="chain" id="PRO_5047466870" evidence="6">
    <location>
        <begin position="25"/>
        <end position="453"/>
    </location>
</feature>
<name>A0ABX6YGE6_9MICO</name>
<dbReference type="PROSITE" id="PS51257">
    <property type="entry name" value="PROKAR_LIPOPROTEIN"/>
    <property type="match status" value="1"/>
</dbReference>
<dbReference type="Gene3D" id="3.40.190.10">
    <property type="entry name" value="Periplasmic binding protein-like II"/>
    <property type="match status" value="1"/>
</dbReference>
<comment type="subcellular location">
    <subcellularLocation>
        <location evidence="1">Cell envelope</location>
    </subcellularLocation>
</comment>
<gene>
    <name evidence="7" type="ORF">HCR76_13780</name>
</gene>
<keyword evidence="3" id="KW-0813">Transport</keyword>
<comment type="similarity">
    <text evidence="2">Belongs to the bacterial solute-binding protein 1 family.</text>
</comment>
<dbReference type="RefSeq" id="WP_166991598.1">
    <property type="nucleotide sequence ID" value="NZ_CP061169.1"/>
</dbReference>
<feature type="signal peptide" evidence="6">
    <location>
        <begin position="1"/>
        <end position="24"/>
    </location>
</feature>
<evidence type="ECO:0000256" key="2">
    <source>
        <dbReference type="ARBA" id="ARBA00008520"/>
    </source>
</evidence>
<feature type="compositionally biased region" description="Basic and acidic residues" evidence="5">
    <location>
        <begin position="174"/>
        <end position="183"/>
    </location>
</feature>
<protein>
    <submittedName>
        <fullName evidence="7">Sugar ABC transporter substrate-binding protein</fullName>
    </submittedName>
</protein>
<dbReference type="Proteomes" id="UP000662814">
    <property type="component" value="Chromosome"/>
</dbReference>
<keyword evidence="4 6" id="KW-0732">Signal</keyword>
<evidence type="ECO:0000256" key="1">
    <source>
        <dbReference type="ARBA" id="ARBA00004196"/>
    </source>
</evidence>
<accession>A0ABX6YGE6</accession>
<sequence length="453" mass="48364">MAKRILTIAAAVAASSLMLSGCAASDTTEADTTTVNFRLWDETVAKAYEASFDEFEEQNPNIKVNINVVPWADYWSKLRTDVAGGTMDDVYWINNSYYGAYVDSGNLLDVGAVMGSAAAEAWEPSVVDQFTRNGTLWGVPQLYDAGIAVYYNADLLEKAGVTPEQLDDLSWNPEKPDKEKESSEAAADTYLEVARKLTLDSSGKAGDAKGFDGDSLEQYGTNIAYDLQAILLPFIGSNGGAFQDGDEFAFADEKSAKAVNYLVEAINKYHVAPSAADTNDDADFSLNAFNQGKMAMFQSGLYNLKNVADNADFDWGVAKIPSGPEGRVSVTNGIVAAGNAASEKTDAIKKVLGWLGSEKGNAYLGADGAAVPGVVAAQDTYFDYWSKKDVDVSPFFDVVSDGKTIPAPTGPNYSKGYEKFDPIFKEIFAGTVKPLDGLEQAQAAANGAIGSKN</sequence>
<dbReference type="Pfam" id="PF01547">
    <property type="entry name" value="SBP_bac_1"/>
    <property type="match status" value="1"/>
</dbReference>
<evidence type="ECO:0000256" key="3">
    <source>
        <dbReference type="ARBA" id="ARBA00022448"/>
    </source>
</evidence>
<dbReference type="InterPro" id="IPR050490">
    <property type="entry name" value="Bact_solute-bd_prot1"/>
</dbReference>
<evidence type="ECO:0000256" key="5">
    <source>
        <dbReference type="SAM" id="MobiDB-lite"/>
    </source>
</evidence>
<evidence type="ECO:0000256" key="4">
    <source>
        <dbReference type="ARBA" id="ARBA00022729"/>
    </source>
</evidence>
<evidence type="ECO:0000256" key="6">
    <source>
        <dbReference type="SAM" id="SignalP"/>
    </source>
</evidence>
<evidence type="ECO:0000313" key="7">
    <source>
        <dbReference type="EMBL" id="QPZ37869.1"/>
    </source>
</evidence>
<organism evidence="7 8">
    <name type="scientific">Paramicrobacterium chengjingii</name>
    <dbReference type="NCBI Taxonomy" id="2769067"/>
    <lineage>
        <taxon>Bacteria</taxon>
        <taxon>Bacillati</taxon>
        <taxon>Actinomycetota</taxon>
        <taxon>Actinomycetes</taxon>
        <taxon>Micrococcales</taxon>
        <taxon>Microbacteriaceae</taxon>
        <taxon>Paramicrobacterium</taxon>
    </lineage>
</organism>
<dbReference type="EMBL" id="CP061169">
    <property type="protein sequence ID" value="QPZ37869.1"/>
    <property type="molecule type" value="Genomic_DNA"/>
</dbReference>
<evidence type="ECO:0000313" key="8">
    <source>
        <dbReference type="Proteomes" id="UP000662814"/>
    </source>
</evidence>
<keyword evidence="8" id="KW-1185">Reference proteome</keyword>
<dbReference type="InterPro" id="IPR006059">
    <property type="entry name" value="SBP"/>
</dbReference>
<feature type="region of interest" description="Disordered" evidence="5">
    <location>
        <begin position="166"/>
        <end position="185"/>
    </location>
</feature>